<dbReference type="InterPro" id="IPR019888">
    <property type="entry name" value="Tscrpt_reg_AsnC-like"/>
</dbReference>
<keyword evidence="2" id="KW-0238">DNA-binding</keyword>
<evidence type="ECO:0000259" key="4">
    <source>
        <dbReference type="PROSITE" id="PS50956"/>
    </source>
</evidence>
<dbReference type="SMART" id="SM00344">
    <property type="entry name" value="HTH_ASNC"/>
    <property type="match status" value="1"/>
</dbReference>
<feature type="domain" description="HTH asnC-type" evidence="4">
    <location>
        <begin position="10"/>
        <end position="72"/>
    </location>
</feature>
<dbReference type="EMBL" id="BAYX01000003">
    <property type="protein sequence ID" value="GAJ92177.1"/>
    <property type="molecule type" value="Genomic_DNA"/>
</dbReference>
<dbReference type="Pfam" id="PF13412">
    <property type="entry name" value="HTH_24"/>
    <property type="match status" value="1"/>
</dbReference>
<keyword evidence="3" id="KW-0804">Transcription</keyword>
<proteinExistence type="predicted"/>
<dbReference type="Pfam" id="PF01037">
    <property type="entry name" value="AsnC_trans_reg"/>
    <property type="match status" value="1"/>
</dbReference>
<accession>A0AA87Q1Q4</accession>
<organism evidence="5 6">
    <name type="scientific">Rhizobium rhizogenes NBRC 13257</name>
    <dbReference type="NCBI Taxonomy" id="1220581"/>
    <lineage>
        <taxon>Bacteria</taxon>
        <taxon>Pseudomonadati</taxon>
        <taxon>Pseudomonadota</taxon>
        <taxon>Alphaproteobacteria</taxon>
        <taxon>Hyphomicrobiales</taxon>
        <taxon>Rhizobiaceae</taxon>
        <taxon>Rhizobium/Agrobacterium group</taxon>
        <taxon>Rhizobium</taxon>
    </lineage>
</organism>
<dbReference type="GO" id="GO:0005829">
    <property type="term" value="C:cytosol"/>
    <property type="evidence" value="ECO:0007669"/>
    <property type="project" value="TreeGrafter"/>
</dbReference>
<dbReference type="InterPro" id="IPR000485">
    <property type="entry name" value="AsnC-type_HTH_dom"/>
</dbReference>
<dbReference type="InterPro" id="IPR011008">
    <property type="entry name" value="Dimeric_a/b-barrel"/>
</dbReference>
<evidence type="ECO:0000256" key="1">
    <source>
        <dbReference type="ARBA" id="ARBA00023015"/>
    </source>
</evidence>
<gene>
    <name evidence="5" type="ORF">RRH01S_03_02460</name>
</gene>
<dbReference type="PRINTS" id="PR00033">
    <property type="entry name" value="HTHASNC"/>
</dbReference>
<dbReference type="AlphaFoldDB" id="A0AA87Q1Q4"/>
<dbReference type="PANTHER" id="PTHR30154">
    <property type="entry name" value="LEUCINE-RESPONSIVE REGULATORY PROTEIN"/>
    <property type="match status" value="1"/>
</dbReference>
<protein>
    <submittedName>
        <fullName evidence="5">AsnC family transcriptional regulator</fullName>
    </submittedName>
</protein>
<dbReference type="InterPro" id="IPR036390">
    <property type="entry name" value="WH_DNA-bd_sf"/>
</dbReference>
<sequence length="150" mass="16470">MPLDLIKMTLSEKDRQLLSFLSENARISTATLARKLGLSRTTVQAKIERLERDGVIAGYGVRLSDDFESGLVKAHVLITLTAKMLGRVTQELQTIPHVRSVYSVSGSFDLIAIIAAASISELDKVIDRIGEMDGVEKTLSSIILSTRIDR</sequence>
<dbReference type="GO" id="GO:0043565">
    <property type="term" value="F:sequence-specific DNA binding"/>
    <property type="evidence" value="ECO:0007669"/>
    <property type="project" value="InterPro"/>
</dbReference>
<dbReference type="Gene3D" id="3.30.70.920">
    <property type="match status" value="1"/>
</dbReference>
<dbReference type="InterPro" id="IPR036388">
    <property type="entry name" value="WH-like_DNA-bd_sf"/>
</dbReference>
<dbReference type="Gene3D" id="1.10.10.10">
    <property type="entry name" value="Winged helix-like DNA-binding domain superfamily/Winged helix DNA-binding domain"/>
    <property type="match status" value="1"/>
</dbReference>
<dbReference type="PANTHER" id="PTHR30154:SF53">
    <property type="entry name" value="HTH-TYPE TRANSCRIPTIONAL REGULATOR LRPC"/>
    <property type="match status" value="1"/>
</dbReference>
<evidence type="ECO:0000256" key="2">
    <source>
        <dbReference type="ARBA" id="ARBA00023125"/>
    </source>
</evidence>
<evidence type="ECO:0000256" key="3">
    <source>
        <dbReference type="ARBA" id="ARBA00023163"/>
    </source>
</evidence>
<dbReference type="SUPFAM" id="SSF46785">
    <property type="entry name" value="Winged helix' DNA-binding domain"/>
    <property type="match status" value="1"/>
</dbReference>
<reference evidence="5 6" key="1">
    <citation type="submission" date="2014-05" db="EMBL/GenBank/DDBJ databases">
        <title>Whole genome shotgun sequence of Rhizobium rhizogenes NBRC 13257.</title>
        <authorList>
            <person name="Katano-Makiyama Y."/>
            <person name="Hosoyama A."/>
            <person name="Hashimoto M."/>
            <person name="Hosoyama Y."/>
            <person name="Noguchi M."/>
            <person name="Tsuchikane K."/>
            <person name="Kimura A."/>
            <person name="Ohji S."/>
            <person name="Ichikawa N."/>
            <person name="Yamazoe A."/>
            <person name="Fujita N."/>
        </authorList>
    </citation>
    <scope>NUCLEOTIDE SEQUENCE [LARGE SCALE GENOMIC DNA]</scope>
    <source>
        <strain evidence="5 6">NBRC 13257</strain>
    </source>
</reference>
<evidence type="ECO:0000313" key="6">
    <source>
        <dbReference type="Proteomes" id="UP000026941"/>
    </source>
</evidence>
<keyword evidence="1" id="KW-0805">Transcription regulation</keyword>
<evidence type="ECO:0000313" key="5">
    <source>
        <dbReference type="EMBL" id="GAJ92177.1"/>
    </source>
</evidence>
<dbReference type="InterPro" id="IPR019887">
    <property type="entry name" value="Tscrpt_reg_AsnC/Lrp_C"/>
</dbReference>
<dbReference type="GO" id="GO:0043200">
    <property type="term" value="P:response to amino acid"/>
    <property type="evidence" value="ECO:0007669"/>
    <property type="project" value="TreeGrafter"/>
</dbReference>
<comment type="caution">
    <text evidence="5">The sequence shown here is derived from an EMBL/GenBank/DDBJ whole genome shotgun (WGS) entry which is preliminary data.</text>
</comment>
<dbReference type="PROSITE" id="PS50956">
    <property type="entry name" value="HTH_ASNC_2"/>
    <property type="match status" value="1"/>
</dbReference>
<name>A0AA87Q1Q4_RHIRH</name>
<dbReference type="Proteomes" id="UP000026941">
    <property type="component" value="Unassembled WGS sequence"/>
</dbReference>
<dbReference type="SUPFAM" id="SSF54909">
    <property type="entry name" value="Dimeric alpha+beta barrel"/>
    <property type="match status" value="1"/>
</dbReference>